<accession>A0ABS4JTH8</accession>
<dbReference type="GO" id="GO:0016851">
    <property type="term" value="F:magnesium chelatase activity"/>
    <property type="evidence" value="ECO:0007669"/>
    <property type="project" value="UniProtKB-EC"/>
</dbReference>
<dbReference type="InterPro" id="IPR052989">
    <property type="entry name" value="Mg-chelatase_DI-like"/>
</dbReference>
<dbReference type="InterPro" id="IPR036390">
    <property type="entry name" value="WH_DNA-bd_sf"/>
</dbReference>
<keyword evidence="3" id="KW-0436">Ligase</keyword>
<dbReference type="PANTHER" id="PTHR35023:SF1">
    <property type="entry name" value="MG-PROTOPORPHYRIN IX CHELATASE"/>
    <property type="match status" value="1"/>
</dbReference>
<dbReference type="Pfam" id="PF13519">
    <property type="entry name" value="VWA_2"/>
    <property type="match status" value="1"/>
</dbReference>
<gene>
    <name evidence="3" type="ORF">J2Z79_001656</name>
</gene>
<feature type="region of interest" description="Disordered" evidence="1">
    <location>
        <begin position="370"/>
        <end position="391"/>
    </location>
</feature>
<evidence type="ECO:0000259" key="2">
    <source>
        <dbReference type="PROSITE" id="PS50234"/>
    </source>
</evidence>
<dbReference type="Gene3D" id="3.40.50.410">
    <property type="entry name" value="von Willebrand factor, type A domain"/>
    <property type="match status" value="1"/>
</dbReference>
<reference evidence="3 4" key="1">
    <citation type="submission" date="2021-03" db="EMBL/GenBank/DDBJ databases">
        <title>Genomic Encyclopedia of Type Strains, Phase IV (KMG-IV): sequencing the most valuable type-strain genomes for metagenomic binning, comparative biology and taxonomic classification.</title>
        <authorList>
            <person name="Goeker M."/>
        </authorList>
    </citation>
    <scope>NUCLEOTIDE SEQUENCE [LARGE SCALE GENOMIC DNA]</scope>
    <source>
        <strain evidence="3 4">DSM 27138</strain>
    </source>
</reference>
<dbReference type="SUPFAM" id="SSF53300">
    <property type="entry name" value="vWA-like"/>
    <property type="match status" value="1"/>
</dbReference>
<dbReference type="Proteomes" id="UP001519289">
    <property type="component" value="Unassembled WGS sequence"/>
</dbReference>
<dbReference type="EC" id="6.6.1.1" evidence="3"/>
<organism evidence="3 4">
    <name type="scientific">Symbiobacterium terraclitae</name>
    <dbReference type="NCBI Taxonomy" id="557451"/>
    <lineage>
        <taxon>Bacteria</taxon>
        <taxon>Bacillati</taxon>
        <taxon>Bacillota</taxon>
        <taxon>Clostridia</taxon>
        <taxon>Eubacteriales</taxon>
        <taxon>Symbiobacteriaceae</taxon>
        <taxon>Symbiobacterium</taxon>
    </lineage>
</organism>
<feature type="compositionally biased region" description="Low complexity" evidence="1">
    <location>
        <begin position="274"/>
        <end position="284"/>
    </location>
</feature>
<keyword evidence="4" id="KW-1185">Reference proteome</keyword>
<name>A0ABS4JTH8_9FIRM</name>
<proteinExistence type="predicted"/>
<feature type="region of interest" description="Disordered" evidence="1">
    <location>
        <begin position="569"/>
        <end position="588"/>
    </location>
</feature>
<feature type="domain" description="VWFA" evidence="2">
    <location>
        <begin position="654"/>
        <end position="825"/>
    </location>
</feature>
<evidence type="ECO:0000256" key="1">
    <source>
        <dbReference type="SAM" id="MobiDB-lite"/>
    </source>
</evidence>
<comment type="caution">
    <text evidence="3">The sequence shown here is derived from an EMBL/GenBank/DDBJ whole genome shotgun (WGS) entry which is preliminary data.</text>
</comment>
<feature type="region of interest" description="Disordered" evidence="1">
    <location>
        <begin position="228"/>
        <end position="358"/>
    </location>
</feature>
<evidence type="ECO:0000313" key="3">
    <source>
        <dbReference type="EMBL" id="MBP2018255.1"/>
    </source>
</evidence>
<dbReference type="PROSITE" id="PS50234">
    <property type="entry name" value="VWFA"/>
    <property type="match status" value="1"/>
</dbReference>
<dbReference type="EMBL" id="JAGGLG010000011">
    <property type="protein sequence ID" value="MBP2018255.1"/>
    <property type="molecule type" value="Genomic_DNA"/>
</dbReference>
<protein>
    <submittedName>
        <fullName evidence="3">Magnesium chelatase subunit D</fullName>
        <ecNumber evidence="3">6.6.1.1</ecNumber>
    </submittedName>
</protein>
<dbReference type="RefSeq" id="WP_209466388.1">
    <property type="nucleotide sequence ID" value="NZ_JAGGLG010000011.1"/>
</dbReference>
<dbReference type="SMART" id="SM00327">
    <property type="entry name" value="VWA"/>
    <property type="match status" value="1"/>
</dbReference>
<dbReference type="InterPro" id="IPR002035">
    <property type="entry name" value="VWF_A"/>
</dbReference>
<sequence>MTGAGSRQALAWDEKLRRALAAGRGVRLGEAAVVSRRLHVVEYHDPGRVVILSDVDFGRAAYGLAEPGLVVHIDVFHDVANVDHRAVAAAVRRALEGLPAPRGARPGAQLMDYVDLGTATGGGRITSGLDRMVNPSAMAAHRNHVHLAVLLPDEHLALAWRIVAAVEGAILAQGVELRCIERLAHRRGGVRSGDNSDLSRYYGDNLDSYIGRAAGALGRLRPAGHPDGASLTGYGAGSRARGGAPPDSRTAVSGQGAQPTADGAPPTLPGGGAEPAPAGSGAESTPAGHRAEPAPAGHRVEPASSGHGAVPTRAGPWVEPSPAGLGAQPAPDGPTEQPISGPCGDGLAPRGPQAGRVPVAPEARRGATLRQAHAGAGGEEQLVARPAPERDWTASWVSGEAGWRSATQSGHPARDGHDVQRALEHAAYRTLTDEAQRALEHEASRTLEHEASRTLEHEAYRERATQEAQRMLAALDLSRRIGSPDELKRVLEDLAREQGWAALYSGGGNQAPFVLRQLEEAGLVRREVRGMRLTPEGRELLAFLRSHLRDVKLRFRKLIRRIPGRGLSRLNARRPGRGAPSPDVRYGQVRGTAPAQPGAWLNDVAVPETVTAAIRRTYLERIAAGASAGTGPARLRLDRRDIHVNLRASEHPLHICLLIDASASMAGRRIMAAKHLARHLLVSTRDRIAVIAFQERDVRVYVPFTRDYGVVEEGLSRIQPLGLTPLAHGLSRSMELINSSRVRRPLLLLITDGIPTVPKWSADPLADALEAARHLRAGRIPFGCIGLQPSRRYLEQLTREAGGTLHVVEELSEESLITIAHRERLKLAPRVR</sequence>
<evidence type="ECO:0000313" key="4">
    <source>
        <dbReference type="Proteomes" id="UP001519289"/>
    </source>
</evidence>
<dbReference type="InterPro" id="IPR036465">
    <property type="entry name" value="vWFA_dom_sf"/>
</dbReference>
<dbReference type="PANTHER" id="PTHR35023">
    <property type="entry name" value="CHELATASE-RELATED"/>
    <property type="match status" value="1"/>
</dbReference>
<dbReference type="SUPFAM" id="SSF46785">
    <property type="entry name" value="Winged helix' DNA-binding domain"/>
    <property type="match status" value="1"/>
</dbReference>